<reference evidence="2 3" key="1">
    <citation type="submission" date="2024-05" db="EMBL/GenBank/DDBJ databases">
        <title>Genome sequencing and assembly of Indian major carp, Cirrhinus mrigala (Hamilton, 1822).</title>
        <authorList>
            <person name="Mohindra V."/>
            <person name="Chowdhury L.M."/>
            <person name="Lal K."/>
            <person name="Jena J.K."/>
        </authorList>
    </citation>
    <scope>NUCLEOTIDE SEQUENCE [LARGE SCALE GENOMIC DNA]</scope>
    <source>
        <strain evidence="2">CM1030</strain>
        <tissue evidence="2">Blood</tissue>
    </source>
</reference>
<protein>
    <submittedName>
        <fullName evidence="2">Uncharacterized protein</fullName>
    </submittedName>
</protein>
<name>A0ABD0MJH6_CIRMR</name>
<evidence type="ECO:0000256" key="1">
    <source>
        <dbReference type="SAM" id="MobiDB-lite"/>
    </source>
</evidence>
<evidence type="ECO:0000313" key="3">
    <source>
        <dbReference type="Proteomes" id="UP001529510"/>
    </source>
</evidence>
<keyword evidence="3" id="KW-1185">Reference proteome</keyword>
<evidence type="ECO:0000313" key="2">
    <source>
        <dbReference type="EMBL" id="KAL0149064.1"/>
    </source>
</evidence>
<feature type="compositionally biased region" description="Basic and acidic residues" evidence="1">
    <location>
        <begin position="21"/>
        <end position="30"/>
    </location>
</feature>
<dbReference type="EMBL" id="JAMKFB020000556">
    <property type="protein sequence ID" value="KAL0149064.1"/>
    <property type="molecule type" value="Genomic_DNA"/>
</dbReference>
<sequence length="52" mass="5694">DCVTIGFEEERETGSSIGSSEHIKEDRETGLQENVSKLSHLRAPGLSLPLIQ</sequence>
<feature type="region of interest" description="Disordered" evidence="1">
    <location>
        <begin position="1"/>
        <end position="36"/>
    </location>
</feature>
<dbReference type="AlphaFoldDB" id="A0ABD0MJH6"/>
<comment type="caution">
    <text evidence="2">The sequence shown here is derived from an EMBL/GenBank/DDBJ whole genome shotgun (WGS) entry which is preliminary data.</text>
</comment>
<accession>A0ABD0MJH6</accession>
<dbReference type="Proteomes" id="UP001529510">
    <property type="component" value="Unassembled WGS sequence"/>
</dbReference>
<gene>
    <name evidence="2" type="ORF">M9458_055679</name>
</gene>
<proteinExistence type="predicted"/>
<feature type="non-terminal residue" evidence="2">
    <location>
        <position position="1"/>
    </location>
</feature>
<organism evidence="2 3">
    <name type="scientific">Cirrhinus mrigala</name>
    <name type="common">Mrigala</name>
    <dbReference type="NCBI Taxonomy" id="683832"/>
    <lineage>
        <taxon>Eukaryota</taxon>
        <taxon>Metazoa</taxon>
        <taxon>Chordata</taxon>
        <taxon>Craniata</taxon>
        <taxon>Vertebrata</taxon>
        <taxon>Euteleostomi</taxon>
        <taxon>Actinopterygii</taxon>
        <taxon>Neopterygii</taxon>
        <taxon>Teleostei</taxon>
        <taxon>Ostariophysi</taxon>
        <taxon>Cypriniformes</taxon>
        <taxon>Cyprinidae</taxon>
        <taxon>Labeoninae</taxon>
        <taxon>Labeonini</taxon>
        <taxon>Cirrhinus</taxon>
    </lineage>
</organism>